<dbReference type="AlphaFoldDB" id="A0A2P5EDB5"/>
<sequence>MLRISEDDGTTRVVLLKKDLPLADGIAVQGDKVVLVNLMKKLWVLKSQEVGEKEWFITKLTSRKRGSLLR</sequence>
<reference evidence="2" key="1">
    <citation type="submission" date="2016-06" db="EMBL/GenBank/DDBJ databases">
        <title>Parallel loss of symbiosis genes in relatives of nitrogen-fixing non-legume Parasponia.</title>
        <authorList>
            <person name="Van Velzen R."/>
            <person name="Holmer R."/>
            <person name="Bu F."/>
            <person name="Rutten L."/>
            <person name="Van Zeijl A."/>
            <person name="Liu W."/>
            <person name="Santuari L."/>
            <person name="Cao Q."/>
            <person name="Sharma T."/>
            <person name="Shen D."/>
            <person name="Roswanjaya Y."/>
            <person name="Wardhani T."/>
            <person name="Kalhor M.S."/>
            <person name="Jansen J."/>
            <person name="Van den Hoogen J."/>
            <person name="Gungor B."/>
            <person name="Hartog M."/>
            <person name="Hontelez J."/>
            <person name="Verver J."/>
            <person name="Yang W.-C."/>
            <person name="Schijlen E."/>
            <person name="Repin R."/>
            <person name="Schilthuizen M."/>
            <person name="Schranz E."/>
            <person name="Heidstra R."/>
            <person name="Miyata K."/>
            <person name="Fedorova E."/>
            <person name="Kohlen W."/>
            <person name="Bisseling T."/>
            <person name="Smit S."/>
            <person name="Geurts R."/>
        </authorList>
    </citation>
    <scope>NUCLEOTIDE SEQUENCE [LARGE SCALE GENOMIC DNA]</scope>
    <source>
        <strain evidence="2">cv. RG33-2</strain>
    </source>
</reference>
<evidence type="ECO:0000313" key="2">
    <source>
        <dbReference type="Proteomes" id="UP000237000"/>
    </source>
</evidence>
<organism evidence="1 2">
    <name type="scientific">Trema orientale</name>
    <name type="common">Charcoal tree</name>
    <name type="synonym">Celtis orientalis</name>
    <dbReference type="NCBI Taxonomy" id="63057"/>
    <lineage>
        <taxon>Eukaryota</taxon>
        <taxon>Viridiplantae</taxon>
        <taxon>Streptophyta</taxon>
        <taxon>Embryophyta</taxon>
        <taxon>Tracheophyta</taxon>
        <taxon>Spermatophyta</taxon>
        <taxon>Magnoliopsida</taxon>
        <taxon>eudicotyledons</taxon>
        <taxon>Gunneridae</taxon>
        <taxon>Pentapetalae</taxon>
        <taxon>rosids</taxon>
        <taxon>fabids</taxon>
        <taxon>Rosales</taxon>
        <taxon>Cannabaceae</taxon>
        <taxon>Trema</taxon>
    </lineage>
</organism>
<keyword evidence="2" id="KW-1185">Reference proteome</keyword>
<name>A0A2P5EDB5_TREOI</name>
<comment type="caution">
    <text evidence="1">The sequence shown here is derived from an EMBL/GenBank/DDBJ whole genome shotgun (WGS) entry which is preliminary data.</text>
</comment>
<protein>
    <submittedName>
        <fullName evidence="1">Uncharacterized protein</fullName>
    </submittedName>
</protein>
<evidence type="ECO:0000313" key="1">
    <source>
        <dbReference type="EMBL" id="PON83546.1"/>
    </source>
</evidence>
<accession>A0A2P5EDB5</accession>
<dbReference type="Proteomes" id="UP000237000">
    <property type="component" value="Unassembled WGS sequence"/>
</dbReference>
<gene>
    <name evidence="1" type="ORF">TorRG33x02_207010</name>
</gene>
<proteinExistence type="predicted"/>
<dbReference type="EMBL" id="JXTC01000177">
    <property type="protein sequence ID" value="PON83546.1"/>
    <property type="molecule type" value="Genomic_DNA"/>
</dbReference>
<dbReference type="OrthoDB" id="1707542at2759"/>
<dbReference type="InParanoid" id="A0A2P5EDB5"/>